<gene>
    <name evidence="2" type="ORF">C1A40_12975</name>
</gene>
<dbReference type="Gene3D" id="3.10.180.10">
    <property type="entry name" value="2,3-Dihydroxybiphenyl 1,2-Dioxygenase, domain 1"/>
    <property type="match status" value="1"/>
</dbReference>
<dbReference type="InterPro" id="IPR037523">
    <property type="entry name" value="VOC_core"/>
</dbReference>
<dbReference type="SUPFAM" id="SSF54593">
    <property type="entry name" value="Glyoxalase/Bleomycin resistance protein/Dihydroxybiphenyl dioxygenase"/>
    <property type="match status" value="1"/>
</dbReference>
<feature type="domain" description="VOC" evidence="1">
    <location>
        <begin position="7"/>
        <end position="120"/>
    </location>
</feature>
<dbReference type="AlphaFoldDB" id="A0A2I7SK76"/>
<dbReference type="OrthoDB" id="9813630at2"/>
<dbReference type="InterPro" id="IPR004360">
    <property type="entry name" value="Glyas_Fos-R_dOase_dom"/>
</dbReference>
<dbReference type="InterPro" id="IPR029068">
    <property type="entry name" value="Glyas_Bleomycin-R_OHBP_Dase"/>
</dbReference>
<dbReference type="Proteomes" id="UP000236592">
    <property type="component" value="Chromosome"/>
</dbReference>
<sequence>MKINFQKIDHVQICIPIGEEEKGRAFYCDILGLKEIKRPESIKHIGGFWLEMANINLHIGTEKMEGKSKRHPAFEVENINEVKSYLISKGVKVKEDAEIPGISRFSFYDFWDNRIELIEKLF</sequence>
<name>A0A2I7SK76_9FLAO</name>
<protein>
    <submittedName>
        <fullName evidence="2">Glyoxalase</fullName>
    </submittedName>
</protein>
<keyword evidence="3" id="KW-1185">Reference proteome</keyword>
<dbReference type="PANTHER" id="PTHR39175:SF1">
    <property type="entry name" value="FAMILY PROTEIN, PUTATIVE (AFU_ORTHOLOGUE AFUA_3G15060)-RELATED"/>
    <property type="match status" value="1"/>
</dbReference>
<organism evidence="2 3">
    <name type="scientific">Pseudotamlana carrageenivorans</name>
    <dbReference type="NCBI Taxonomy" id="2069432"/>
    <lineage>
        <taxon>Bacteria</taxon>
        <taxon>Pseudomonadati</taxon>
        <taxon>Bacteroidota</taxon>
        <taxon>Flavobacteriia</taxon>
        <taxon>Flavobacteriales</taxon>
        <taxon>Flavobacteriaceae</taxon>
        <taxon>Pseudotamlana</taxon>
    </lineage>
</organism>
<evidence type="ECO:0000313" key="2">
    <source>
        <dbReference type="EMBL" id="AUS06302.1"/>
    </source>
</evidence>
<reference evidence="3" key="1">
    <citation type="submission" date="2018-01" db="EMBL/GenBank/DDBJ databases">
        <title>Complete genome of Tamlana sp. UJ94.</title>
        <authorList>
            <person name="Jung J."/>
            <person name="Chung D."/>
            <person name="Bae S.S."/>
            <person name="Baek K."/>
        </authorList>
    </citation>
    <scope>NUCLEOTIDE SEQUENCE [LARGE SCALE GENOMIC DNA]</scope>
    <source>
        <strain evidence="3">UJ94</strain>
    </source>
</reference>
<dbReference type="Pfam" id="PF00903">
    <property type="entry name" value="Glyoxalase"/>
    <property type="match status" value="1"/>
</dbReference>
<dbReference type="KEGG" id="taj:C1A40_12975"/>
<proteinExistence type="predicted"/>
<accession>A0A2I7SK76</accession>
<evidence type="ECO:0000313" key="3">
    <source>
        <dbReference type="Proteomes" id="UP000236592"/>
    </source>
</evidence>
<dbReference type="PROSITE" id="PS51819">
    <property type="entry name" value="VOC"/>
    <property type="match status" value="1"/>
</dbReference>
<dbReference type="PANTHER" id="PTHR39175">
    <property type="entry name" value="FAMILY PROTEIN, PUTATIVE (AFU_ORTHOLOGUE AFUA_3G15060)-RELATED"/>
    <property type="match status" value="1"/>
</dbReference>
<evidence type="ECO:0000259" key="1">
    <source>
        <dbReference type="PROSITE" id="PS51819"/>
    </source>
</evidence>
<dbReference type="EMBL" id="CP025938">
    <property type="protein sequence ID" value="AUS06302.1"/>
    <property type="molecule type" value="Genomic_DNA"/>
</dbReference>
<dbReference type="RefSeq" id="WP_102996259.1">
    <property type="nucleotide sequence ID" value="NZ_CP025938.1"/>
</dbReference>